<dbReference type="InterPro" id="IPR029069">
    <property type="entry name" value="HotDog_dom_sf"/>
</dbReference>
<dbReference type="CDD" id="cd03443">
    <property type="entry name" value="PaaI_thioesterase"/>
    <property type="match status" value="1"/>
</dbReference>
<evidence type="ECO:0000313" key="5">
    <source>
        <dbReference type="Proteomes" id="UP000805614"/>
    </source>
</evidence>
<feature type="domain" description="Thioesterase" evidence="3">
    <location>
        <begin position="41"/>
        <end position="117"/>
    </location>
</feature>
<dbReference type="Proteomes" id="UP000805614">
    <property type="component" value="Unassembled WGS sequence"/>
</dbReference>
<accession>A0ABR7M2V2</accession>
<dbReference type="PANTHER" id="PTHR43240:SF5">
    <property type="entry name" value="1,4-DIHYDROXY-2-NAPHTHOYL-COA THIOESTERASE 1"/>
    <property type="match status" value="1"/>
</dbReference>
<dbReference type="PANTHER" id="PTHR43240">
    <property type="entry name" value="1,4-DIHYDROXY-2-NAPHTHOYL-COA THIOESTERASE 1"/>
    <property type="match status" value="1"/>
</dbReference>
<keyword evidence="5" id="KW-1185">Reference proteome</keyword>
<evidence type="ECO:0000313" key="4">
    <source>
        <dbReference type="EMBL" id="MBC6471258.1"/>
    </source>
</evidence>
<keyword evidence="2" id="KW-0378">Hydrolase</keyword>
<sequence length="143" mass="15394">MTQPDEHQAGFEKLLGMEHIELTADRVELACEITPDLLQPYGIAHGGLHCSLVETAASYGAAIWFHGRGHVVGVANHTNFLRAARTGRLKVVAVPIHRGRTQQLWQVDITDDTGRAVARGEVRLANIASADSLGHDTGAADRA</sequence>
<dbReference type="RefSeq" id="WP_187248299.1">
    <property type="nucleotide sequence ID" value="NZ_BAAAOK010000008.1"/>
</dbReference>
<dbReference type="InterPro" id="IPR006683">
    <property type="entry name" value="Thioestr_dom"/>
</dbReference>
<gene>
    <name evidence="4" type="ORF">HKK74_38115</name>
</gene>
<comment type="caution">
    <text evidence="4">The sequence shown here is derived from an EMBL/GenBank/DDBJ whole genome shotgun (WGS) entry which is preliminary data.</text>
</comment>
<dbReference type="EMBL" id="JABVEC010000064">
    <property type="protein sequence ID" value="MBC6471258.1"/>
    <property type="molecule type" value="Genomic_DNA"/>
</dbReference>
<proteinExistence type="inferred from homology"/>
<dbReference type="NCBIfam" id="TIGR00369">
    <property type="entry name" value="unchar_dom_1"/>
    <property type="match status" value="1"/>
</dbReference>
<dbReference type="Pfam" id="PF03061">
    <property type="entry name" value="4HBT"/>
    <property type="match status" value="1"/>
</dbReference>
<evidence type="ECO:0000259" key="3">
    <source>
        <dbReference type="Pfam" id="PF03061"/>
    </source>
</evidence>
<dbReference type="Gene3D" id="3.10.129.10">
    <property type="entry name" value="Hotdog Thioesterase"/>
    <property type="match status" value="1"/>
</dbReference>
<evidence type="ECO:0000256" key="1">
    <source>
        <dbReference type="ARBA" id="ARBA00008324"/>
    </source>
</evidence>
<reference evidence="4 5" key="1">
    <citation type="submission" date="2020-06" db="EMBL/GenBank/DDBJ databases">
        <title>Actinomadura xiongansis sp. nov., isolated from soil of Baiyangdian.</title>
        <authorList>
            <person name="Zhang X."/>
        </authorList>
    </citation>
    <scope>NUCLEOTIDE SEQUENCE [LARGE SCALE GENOMIC DNA]</scope>
    <source>
        <strain evidence="4 5">HBUM206468</strain>
    </source>
</reference>
<protein>
    <submittedName>
        <fullName evidence="4">PaaI family thioesterase</fullName>
    </submittedName>
</protein>
<organism evidence="4 5">
    <name type="scientific">Actinomadura alba</name>
    <dbReference type="NCBI Taxonomy" id="406431"/>
    <lineage>
        <taxon>Bacteria</taxon>
        <taxon>Bacillati</taxon>
        <taxon>Actinomycetota</taxon>
        <taxon>Actinomycetes</taxon>
        <taxon>Streptosporangiales</taxon>
        <taxon>Thermomonosporaceae</taxon>
        <taxon>Actinomadura</taxon>
    </lineage>
</organism>
<evidence type="ECO:0000256" key="2">
    <source>
        <dbReference type="ARBA" id="ARBA00022801"/>
    </source>
</evidence>
<dbReference type="SUPFAM" id="SSF54637">
    <property type="entry name" value="Thioesterase/thiol ester dehydrase-isomerase"/>
    <property type="match status" value="1"/>
</dbReference>
<comment type="similarity">
    <text evidence="1">Belongs to the thioesterase PaaI family.</text>
</comment>
<name>A0ABR7M2V2_9ACTN</name>
<dbReference type="InterPro" id="IPR003736">
    <property type="entry name" value="PAAI_dom"/>
</dbReference>